<evidence type="ECO:0000313" key="4">
    <source>
        <dbReference type="EMBL" id="KKQ24720.1"/>
    </source>
</evidence>
<sequence length="617" mass="70103">MQKLKSKLKFFFKTFNFLLVFLTFAFLLLTPSEVGAADFKTDYQVEYNLSKFRENLSSNVGFNIRITNLRGDVYVNKFAISFPKSFAISNLKVSDDHGEISPKVIADADNTKVEMEFSNPNIGRDSVNNFYLSFDQINLFKVNGNVWEVAIPVIENKEDNYKVVVTLPTGTDKKISISKPKPDLVSGNQIVWDNPQTKTIYAVFGENQIYKAILNFHLKNNEIFPVITEVAFPPDSLYQRIFIESISPEPVNVYQDEDGNYLGKYLLKSLESKTVVFKGLIQVSSRPREEMLGVVENKISSQKNYLLSQQKYWTINSLEKINGLNSAKEIYDFTVGKLKYNYDKIDSDNARLGAEAVLSKPDQAVCMEFTDLFVGISREKGIMAREIEGYGFSYDPQLQPLSLVSDVLHAWPEFYDIEKNIWVPIDPTWENTSGIDYFTSFDLNHIVLAIHGRKSDYPLPAGMYKTGDSKDISIKATTETPIEKKSVGIENFNLSSRISDNKDYQGKFSIKNKSNVYLLGIPVEIKGENIKIDRQKTIVASLAPYEEKEINFKYSSSSKNKKNQGKIKIFVLNNKLLEETTEVIPFTYFVVAIGASSLVVIFAIFSLGKLILKKKKR</sequence>
<accession>A0A0G0GFB0</accession>
<name>A0A0G0GFB0_9BACT</name>
<dbReference type="EMBL" id="LBSV01000014">
    <property type="protein sequence ID" value="KKQ24720.1"/>
    <property type="molecule type" value="Genomic_DNA"/>
</dbReference>
<evidence type="ECO:0000256" key="1">
    <source>
        <dbReference type="SAM" id="Phobius"/>
    </source>
</evidence>
<dbReference type="InterPro" id="IPR038765">
    <property type="entry name" value="Papain-like_cys_pep_sf"/>
</dbReference>
<evidence type="ECO:0000256" key="2">
    <source>
        <dbReference type="SAM" id="SignalP"/>
    </source>
</evidence>
<reference evidence="4 5" key="1">
    <citation type="journal article" date="2015" name="Nature">
        <title>rRNA introns, odd ribosomes, and small enigmatic genomes across a large radiation of phyla.</title>
        <authorList>
            <person name="Brown C.T."/>
            <person name="Hug L.A."/>
            <person name="Thomas B.C."/>
            <person name="Sharon I."/>
            <person name="Castelle C.J."/>
            <person name="Singh A."/>
            <person name="Wilkins M.J."/>
            <person name="Williams K.H."/>
            <person name="Banfield J.F."/>
        </authorList>
    </citation>
    <scope>NUCLEOTIDE SEQUENCE [LARGE SCALE GENOMIC DNA]</scope>
</reference>
<proteinExistence type="predicted"/>
<feature type="domain" description="Transglutaminase-like" evidence="3">
    <location>
        <begin position="358"/>
        <end position="429"/>
    </location>
</feature>
<evidence type="ECO:0000313" key="5">
    <source>
        <dbReference type="Proteomes" id="UP000034917"/>
    </source>
</evidence>
<dbReference type="AlphaFoldDB" id="A0A0G0GFB0"/>
<protein>
    <recommendedName>
        <fullName evidence="3">Transglutaminase-like domain-containing protein</fullName>
    </recommendedName>
</protein>
<dbReference type="SUPFAM" id="SSF54001">
    <property type="entry name" value="Cysteine proteinases"/>
    <property type="match status" value="1"/>
</dbReference>
<dbReference type="InterPro" id="IPR002931">
    <property type="entry name" value="Transglutaminase-like"/>
</dbReference>
<dbReference type="Gene3D" id="3.10.620.30">
    <property type="match status" value="1"/>
</dbReference>
<dbReference type="PANTHER" id="PTHR33490">
    <property type="entry name" value="BLR5614 PROTEIN-RELATED"/>
    <property type="match status" value="1"/>
</dbReference>
<feature type="chain" id="PRO_5002532369" description="Transglutaminase-like domain-containing protein" evidence="2">
    <location>
        <begin position="37"/>
        <end position="617"/>
    </location>
</feature>
<keyword evidence="1" id="KW-0812">Transmembrane</keyword>
<organism evidence="4 5">
    <name type="scientific">Candidatus Roizmanbacteria bacterium GW2011_GWC2_37_13</name>
    <dbReference type="NCBI Taxonomy" id="1618486"/>
    <lineage>
        <taxon>Bacteria</taxon>
        <taxon>Candidatus Roizmaniibacteriota</taxon>
    </lineage>
</organism>
<feature type="transmembrane region" description="Helical" evidence="1">
    <location>
        <begin position="586"/>
        <end position="612"/>
    </location>
</feature>
<dbReference type="Pfam" id="PF01841">
    <property type="entry name" value="Transglut_core"/>
    <property type="match status" value="1"/>
</dbReference>
<dbReference type="Proteomes" id="UP000034917">
    <property type="component" value="Unassembled WGS sequence"/>
</dbReference>
<keyword evidence="1" id="KW-1133">Transmembrane helix</keyword>
<evidence type="ECO:0000259" key="3">
    <source>
        <dbReference type="SMART" id="SM00460"/>
    </source>
</evidence>
<keyword evidence="1" id="KW-0472">Membrane</keyword>
<gene>
    <name evidence="4" type="ORF">US40_C0014G0005</name>
</gene>
<dbReference type="SMART" id="SM00460">
    <property type="entry name" value="TGc"/>
    <property type="match status" value="1"/>
</dbReference>
<comment type="caution">
    <text evidence="4">The sequence shown here is derived from an EMBL/GenBank/DDBJ whole genome shotgun (WGS) entry which is preliminary data.</text>
</comment>
<feature type="signal peptide" evidence="2">
    <location>
        <begin position="1"/>
        <end position="36"/>
    </location>
</feature>
<keyword evidence="2" id="KW-0732">Signal</keyword>